<evidence type="ECO:0000313" key="1">
    <source>
        <dbReference type="EMBL" id="CEL53944.1"/>
    </source>
</evidence>
<dbReference type="PROSITE" id="PS51257">
    <property type="entry name" value="PROKAR_LIPOPROTEIN"/>
    <property type="match status" value="1"/>
</dbReference>
<evidence type="ECO:0008006" key="3">
    <source>
        <dbReference type="Google" id="ProtNLM"/>
    </source>
</evidence>
<keyword evidence="2" id="KW-1185">Reference proteome</keyword>
<reference evidence="1 2" key="1">
    <citation type="submission" date="2014-11" db="EMBL/GenBank/DDBJ databases">
        <authorList>
            <person name="Wibberg Daniel"/>
        </authorList>
    </citation>
    <scope>NUCLEOTIDE SEQUENCE [LARGE SCALE GENOMIC DNA]</scope>
    <source>
        <strain evidence="1">Rhizoctonia solani AG1-IB 7/3/14</strain>
    </source>
</reference>
<dbReference type="EMBL" id="LN679113">
    <property type="protein sequence ID" value="CEL53944.1"/>
    <property type="molecule type" value="Genomic_DNA"/>
</dbReference>
<dbReference type="OrthoDB" id="3265637at2759"/>
<dbReference type="Proteomes" id="UP000059188">
    <property type="component" value="Unassembled WGS sequence"/>
</dbReference>
<dbReference type="AlphaFoldDB" id="A0A0B7FAJ4"/>
<evidence type="ECO:0000313" key="2">
    <source>
        <dbReference type="Proteomes" id="UP000059188"/>
    </source>
</evidence>
<gene>
    <name evidence="1" type="ORF">RSOLAG1IB_06727</name>
</gene>
<name>A0A0B7FAJ4_THACB</name>
<protein>
    <recommendedName>
        <fullName evidence="3">BTB domain-containing protein</fullName>
    </recommendedName>
</protein>
<organism evidence="1 2">
    <name type="scientific">Thanatephorus cucumeris (strain AG1-IB / isolate 7/3/14)</name>
    <name type="common">Lettuce bottom rot fungus</name>
    <name type="synonym">Rhizoctonia solani</name>
    <dbReference type="NCBI Taxonomy" id="1108050"/>
    <lineage>
        <taxon>Eukaryota</taxon>
        <taxon>Fungi</taxon>
        <taxon>Dikarya</taxon>
        <taxon>Basidiomycota</taxon>
        <taxon>Agaricomycotina</taxon>
        <taxon>Agaricomycetes</taxon>
        <taxon>Cantharellales</taxon>
        <taxon>Ceratobasidiaceae</taxon>
        <taxon>Rhizoctonia</taxon>
        <taxon>Rhizoctonia solani AG-1</taxon>
    </lineage>
</organism>
<proteinExistence type="predicted"/>
<sequence>MFGKTSTENNISLSLIPLSPAITGCIRDTTFYDNYNPVVILVENTLFRVPASLLAPDPDVEDYELKPYMKDAFDLFESSGSRPGTSDEHPIVLPPCVDSKTFREFVKFLSGGIMHEPLFSMVKAIDKSLNHSFMMIRYLSRLGYLGGQFGLKKFDKWAQSKLQKIFVTSTERLIKSKDEHCNVLTIMDLINYMQTTNITDYRNEVLDRVRMVMCGLVVRAYDDPDQSKDLAAHAIIPICVGLYKKKTPLINSPHIFGFVFAVVLSLGPHSPLWESELTREDRRVLYAANSILMRLCNHTDLRLGWLLDPTYIHEVVKDCDSCSKSPKVQSLWDRTLGKCNGLNSPYLLEDIHHIVRLPDYRQLFCDGFRTWHCSENCREKLLLYIDFHIDRVYCAFTKKYKHLEESVPRLFAFSPQLRY</sequence>
<accession>A0A0B7FAJ4</accession>